<name>M7ANA4_CHEMY</name>
<keyword evidence="2" id="KW-1185">Reference proteome</keyword>
<proteinExistence type="predicted"/>
<evidence type="ECO:0000313" key="1">
    <source>
        <dbReference type="EMBL" id="EMP26711.1"/>
    </source>
</evidence>
<reference evidence="2" key="1">
    <citation type="journal article" date="2013" name="Nat. Genet.">
        <title>The draft genomes of soft-shell turtle and green sea turtle yield insights into the development and evolution of the turtle-specific body plan.</title>
        <authorList>
            <person name="Wang Z."/>
            <person name="Pascual-Anaya J."/>
            <person name="Zadissa A."/>
            <person name="Li W."/>
            <person name="Niimura Y."/>
            <person name="Huang Z."/>
            <person name="Li C."/>
            <person name="White S."/>
            <person name="Xiong Z."/>
            <person name="Fang D."/>
            <person name="Wang B."/>
            <person name="Ming Y."/>
            <person name="Chen Y."/>
            <person name="Zheng Y."/>
            <person name="Kuraku S."/>
            <person name="Pignatelli M."/>
            <person name="Herrero J."/>
            <person name="Beal K."/>
            <person name="Nozawa M."/>
            <person name="Li Q."/>
            <person name="Wang J."/>
            <person name="Zhang H."/>
            <person name="Yu L."/>
            <person name="Shigenobu S."/>
            <person name="Wang J."/>
            <person name="Liu J."/>
            <person name="Flicek P."/>
            <person name="Searle S."/>
            <person name="Wang J."/>
            <person name="Kuratani S."/>
            <person name="Yin Y."/>
            <person name="Aken B."/>
            <person name="Zhang G."/>
            <person name="Irie N."/>
        </authorList>
    </citation>
    <scope>NUCLEOTIDE SEQUENCE [LARGE SCALE GENOMIC DNA]</scope>
</reference>
<dbReference type="Proteomes" id="UP000031443">
    <property type="component" value="Unassembled WGS sequence"/>
</dbReference>
<sequence length="73" mass="7891">MCWLPLPAAPIGLEQRTVASESYDRPNLQTPQGKPLVVRASLFTCCVRKFGRSRLPVAAVHRSSPMRAAGSGV</sequence>
<dbReference type="EMBL" id="KB576443">
    <property type="protein sequence ID" value="EMP26711.1"/>
    <property type="molecule type" value="Genomic_DNA"/>
</dbReference>
<protein>
    <submittedName>
        <fullName evidence="1">Uncharacterized protein</fullName>
    </submittedName>
</protein>
<dbReference type="AlphaFoldDB" id="M7ANA4"/>
<gene>
    <name evidence="1" type="ORF">UY3_16216</name>
</gene>
<organism evidence="1 2">
    <name type="scientific">Chelonia mydas</name>
    <name type="common">Green sea-turtle</name>
    <name type="synonym">Chelonia agassizi</name>
    <dbReference type="NCBI Taxonomy" id="8469"/>
    <lineage>
        <taxon>Eukaryota</taxon>
        <taxon>Metazoa</taxon>
        <taxon>Chordata</taxon>
        <taxon>Craniata</taxon>
        <taxon>Vertebrata</taxon>
        <taxon>Euteleostomi</taxon>
        <taxon>Archelosauria</taxon>
        <taxon>Testudinata</taxon>
        <taxon>Testudines</taxon>
        <taxon>Cryptodira</taxon>
        <taxon>Durocryptodira</taxon>
        <taxon>Americhelydia</taxon>
        <taxon>Chelonioidea</taxon>
        <taxon>Cheloniidae</taxon>
        <taxon>Chelonia</taxon>
    </lineage>
</organism>
<accession>M7ANA4</accession>
<evidence type="ECO:0000313" key="2">
    <source>
        <dbReference type="Proteomes" id="UP000031443"/>
    </source>
</evidence>